<keyword evidence="10" id="KW-1185">Reference proteome</keyword>
<name>A0AAD9NFT4_RIDPI</name>
<dbReference type="EMBL" id="JAODUO010001307">
    <property type="protein sequence ID" value="KAK2166706.1"/>
    <property type="molecule type" value="Genomic_DNA"/>
</dbReference>
<dbReference type="GO" id="GO:0009982">
    <property type="term" value="F:pseudouridine synthase activity"/>
    <property type="evidence" value="ECO:0007669"/>
    <property type="project" value="InterPro"/>
</dbReference>
<evidence type="ECO:0000313" key="9">
    <source>
        <dbReference type="EMBL" id="KAK2166706.1"/>
    </source>
</evidence>
<dbReference type="PANTHER" id="PTHR21600">
    <property type="entry name" value="MITOCHONDRIAL RNA PSEUDOURIDINE SYNTHASE"/>
    <property type="match status" value="1"/>
</dbReference>
<evidence type="ECO:0000256" key="7">
    <source>
        <dbReference type="ARBA" id="ARBA00041563"/>
    </source>
</evidence>
<dbReference type="CDD" id="cd02869">
    <property type="entry name" value="PseudoU_synth_RluA_like"/>
    <property type="match status" value="1"/>
</dbReference>
<comment type="catalytic activity">
    <reaction evidence="1">
        <text>a uridine in mRNA = a pseudouridine in mRNA</text>
        <dbReference type="Rhea" id="RHEA:56644"/>
        <dbReference type="Rhea" id="RHEA-COMP:14658"/>
        <dbReference type="Rhea" id="RHEA-COMP:14659"/>
        <dbReference type="ChEBI" id="CHEBI:65314"/>
        <dbReference type="ChEBI" id="CHEBI:65315"/>
    </reaction>
</comment>
<feature type="domain" description="Pseudouridine synthase RsuA/RluA-like" evidence="8">
    <location>
        <begin position="1"/>
        <end position="99"/>
    </location>
</feature>
<dbReference type="Pfam" id="PF00849">
    <property type="entry name" value="PseudoU_synth_2"/>
    <property type="match status" value="1"/>
</dbReference>
<dbReference type="SUPFAM" id="SSF55120">
    <property type="entry name" value="Pseudouridine synthase"/>
    <property type="match status" value="1"/>
</dbReference>
<dbReference type="Gene3D" id="3.30.2350.10">
    <property type="entry name" value="Pseudouridine synthase"/>
    <property type="match status" value="1"/>
</dbReference>
<reference evidence="9" key="1">
    <citation type="journal article" date="2023" name="Mol. Biol. Evol.">
        <title>Third-Generation Sequencing Reveals the Adaptive Role of the Epigenome in Three Deep-Sea Polychaetes.</title>
        <authorList>
            <person name="Perez M."/>
            <person name="Aroh O."/>
            <person name="Sun Y."/>
            <person name="Lan Y."/>
            <person name="Juniper S.K."/>
            <person name="Young C.R."/>
            <person name="Angers B."/>
            <person name="Qian P.Y."/>
        </authorList>
    </citation>
    <scope>NUCLEOTIDE SEQUENCE</scope>
    <source>
        <strain evidence="9">R07B-5</strain>
    </source>
</reference>
<protein>
    <recommendedName>
        <fullName evidence="6">Pseudouridylate synthase RPUSD4, mitochondrial</fullName>
    </recommendedName>
    <alternativeName>
        <fullName evidence="7">RNA pseudouridylate synthase domain-containing protein 4</fullName>
    </alternativeName>
</protein>
<comment type="catalytic activity">
    <reaction evidence="2">
        <text>uridine in 5S rRNA = pseudouridine in 5S rRNA</text>
        <dbReference type="Rhea" id="RHEA:47036"/>
        <dbReference type="Rhea" id="RHEA-COMP:11730"/>
        <dbReference type="Rhea" id="RHEA-COMP:11731"/>
        <dbReference type="ChEBI" id="CHEBI:65314"/>
        <dbReference type="ChEBI" id="CHEBI:65315"/>
    </reaction>
</comment>
<evidence type="ECO:0000256" key="6">
    <source>
        <dbReference type="ARBA" id="ARBA00039953"/>
    </source>
</evidence>
<evidence type="ECO:0000256" key="1">
    <source>
        <dbReference type="ARBA" id="ARBA00001166"/>
    </source>
</evidence>
<sequence length="186" mass="21630">MFKKREVVKRYWVITKGVPNPLEGVIDIPMAEAEVEGKYRMALRPNYTSETKLLMRSSHKVKKREAVTNYRVLDSHQSTALVECQPESGVKHQIRCHLAFGLNTPILGDHKYSHYSKIAPQKLYPDILQRLGVRQAKVRHLPMHLHAVNVILPEFNNGHNVFISARLPRHFVQNMKWLKLKVPKRK</sequence>
<dbReference type="InterPro" id="IPR050188">
    <property type="entry name" value="RluA_PseudoU_synthase"/>
</dbReference>
<evidence type="ECO:0000256" key="2">
    <source>
        <dbReference type="ARBA" id="ARBA00001896"/>
    </source>
</evidence>
<comment type="similarity">
    <text evidence="3">Belongs to the pseudouridine synthase RluA family.</text>
</comment>
<dbReference type="AlphaFoldDB" id="A0AAD9NFT4"/>
<dbReference type="InterPro" id="IPR006145">
    <property type="entry name" value="PsdUridine_synth_RsuA/RluA"/>
</dbReference>
<evidence type="ECO:0000256" key="3">
    <source>
        <dbReference type="ARBA" id="ARBA00010876"/>
    </source>
</evidence>
<keyword evidence="4" id="KW-0413">Isomerase</keyword>
<organism evidence="9 10">
    <name type="scientific">Ridgeia piscesae</name>
    <name type="common">Tubeworm</name>
    <dbReference type="NCBI Taxonomy" id="27915"/>
    <lineage>
        <taxon>Eukaryota</taxon>
        <taxon>Metazoa</taxon>
        <taxon>Spiralia</taxon>
        <taxon>Lophotrochozoa</taxon>
        <taxon>Annelida</taxon>
        <taxon>Polychaeta</taxon>
        <taxon>Sedentaria</taxon>
        <taxon>Canalipalpata</taxon>
        <taxon>Sabellida</taxon>
        <taxon>Siboglinidae</taxon>
        <taxon>Ridgeia</taxon>
    </lineage>
</organism>
<comment type="catalytic activity">
    <reaction evidence="5">
        <text>a uridine in tRNA = a pseudouridine in tRNA</text>
        <dbReference type="Rhea" id="RHEA:54572"/>
        <dbReference type="Rhea" id="RHEA-COMP:13339"/>
        <dbReference type="Rhea" id="RHEA-COMP:13934"/>
        <dbReference type="ChEBI" id="CHEBI:65314"/>
        <dbReference type="ChEBI" id="CHEBI:65315"/>
    </reaction>
</comment>
<evidence type="ECO:0000256" key="5">
    <source>
        <dbReference type="ARBA" id="ARBA00036943"/>
    </source>
</evidence>
<evidence type="ECO:0000259" key="8">
    <source>
        <dbReference type="Pfam" id="PF00849"/>
    </source>
</evidence>
<evidence type="ECO:0000256" key="4">
    <source>
        <dbReference type="ARBA" id="ARBA00023235"/>
    </source>
</evidence>
<dbReference type="InterPro" id="IPR020103">
    <property type="entry name" value="PsdUridine_synth_cat_dom_sf"/>
</dbReference>
<accession>A0AAD9NFT4</accession>
<comment type="caution">
    <text evidence="9">The sequence shown here is derived from an EMBL/GenBank/DDBJ whole genome shotgun (WGS) entry which is preliminary data.</text>
</comment>
<dbReference type="GO" id="GO:0001522">
    <property type="term" value="P:pseudouridine synthesis"/>
    <property type="evidence" value="ECO:0007669"/>
    <property type="project" value="InterPro"/>
</dbReference>
<dbReference type="PANTHER" id="PTHR21600:SF83">
    <property type="entry name" value="PSEUDOURIDYLATE SYNTHASE RPUSD4, MITOCHONDRIAL"/>
    <property type="match status" value="1"/>
</dbReference>
<proteinExistence type="inferred from homology"/>
<dbReference type="GO" id="GO:0003723">
    <property type="term" value="F:RNA binding"/>
    <property type="evidence" value="ECO:0007669"/>
    <property type="project" value="InterPro"/>
</dbReference>
<dbReference type="Proteomes" id="UP001209878">
    <property type="component" value="Unassembled WGS sequence"/>
</dbReference>
<evidence type="ECO:0000313" key="10">
    <source>
        <dbReference type="Proteomes" id="UP001209878"/>
    </source>
</evidence>
<gene>
    <name evidence="9" type="ORF">NP493_1293g01033</name>
</gene>